<dbReference type="Gene3D" id="2.130.10.10">
    <property type="entry name" value="YVTN repeat-like/Quinoprotein amine dehydrogenase"/>
    <property type="match status" value="1"/>
</dbReference>
<evidence type="ECO:0000256" key="4">
    <source>
        <dbReference type="SAM" id="MobiDB-lite"/>
    </source>
</evidence>
<dbReference type="InterPro" id="IPR015943">
    <property type="entry name" value="WD40/YVTN_repeat-like_dom_sf"/>
</dbReference>
<dbReference type="Proteomes" id="UP000285060">
    <property type="component" value="Unassembled WGS sequence"/>
</dbReference>
<dbReference type="InterPro" id="IPR001680">
    <property type="entry name" value="WD40_rpt"/>
</dbReference>
<feature type="repeat" description="WD" evidence="3">
    <location>
        <begin position="298"/>
        <end position="339"/>
    </location>
</feature>
<keyword evidence="1 3" id="KW-0853">WD repeat</keyword>
<dbReference type="EMBL" id="QUSY01000996">
    <property type="protein sequence ID" value="RHY26461.1"/>
    <property type="molecule type" value="Genomic_DNA"/>
</dbReference>
<dbReference type="GO" id="GO:0071013">
    <property type="term" value="C:catalytic step 2 spliceosome"/>
    <property type="evidence" value="ECO:0007669"/>
    <property type="project" value="InterPro"/>
</dbReference>
<accession>A0A3R6VT92</accession>
<evidence type="ECO:0000313" key="6">
    <source>
        <dbReference type="Proteomes" id="UP000285060"/>
    </source>
</evidence>
<gene>
    <name evidence="5" type="ORF">DYB32_007601</name>
</gene>
<feature type="region of interest" description="Disordered" evidence="4">
    <location>
        <begin position="515"/>
        <end position="540"/>
    </location>
</feature>
<proteinExistence type="predicted"/>
<feature type="compositionally biased region" description="Low complexity" evidence="4">
    <location>
        <begin position="732"/>
        <end position="743"/>
    </location>
</feature>
<dbReference type="PRINTS" id="PR00320">
    <property type="entry name" value="GPROTEINBRPT"/>
</dbReference>
<feature type="repeat" description="WD" evidence="3">
    <location>
        <begin position="254"/>
        <end position="296"/>
    </location>
</feature>
<dbReference type="InterPro" id="IPR019775">
    <property type="entry name" value="WD40_repeat_CS"/>
</dbReference>
<organism evidence="5 6">
    <name type="scientific">Aphanomyces invadans</name>
    <dbReference type="NCBI Taxonomy" id="157072"/>
    <lineage>
        <taxon>Eukaryota</taxon>
        <taxon>Sar</taxon>
        <taxon>Stramenopiles</taxon>
        <taxon>Oomycota</taxon>
        <taxon>Saprolegniomycetes</taxon>
        <taxon>Saprolegniales</taxon>
        <taxon>Verrucalvaceae</taxon>
        <taxon>Aphanomyces</taxon>
    </lineage>
</organism>
<dbReference type="Pfam" id="PF00400">
    <property type="entry name" value="WD40"/>
    <property type="match status" value="3"/>
</dbReference>
<feature type="compositionally biased region" description="Low complexity" evidence="4">
    <location>
        <begin position="526"/>
        <end position="535"/>
    </location>
</feature>
<dbReference type="GO" id="GO:0000398">
    <property type="term" value="P:mRNA splicing, via spliceosome"/>
    <property type="evidence" value="ECO:0007669"/>
    <property type="project" value="InterPro"/>
</dbReference>
<keyword evidence="2" id="KW-0677">Repeat</keyword>
<dbReference type="PROSITE" id="PS50082">
    <property type="entry name" value="WD_REPEATS_2"/>
    <property type="match status" value="3"/>
</dbReference>
<dbReference type="SUPFAM" id="SSF50978">
    <property type="entry name" value="WD40 repeat-like"/>
    <property type="match status" value="1"/>
</dbReference>
<dbReference type="VEuPathDB" id="FungiDB:H310_14717"/>
<dbReference type="InterPro" id="IPR020472">
    <property type="entry name" value="WD40_PAC1"/>
</dbReference>
<evidence type="ECO:0000256" key="2">
    <source>
        <dbReference type="ARBA" id="ARBA00022737"/>
    </source>
</evidence>
<dbReference type="GO" id="GO:0003729">
    <property type="term" value="F:mRNA binding"/>
    <property type="evidence" value="ECO:0007669"/>
    <property type="project" value="TreeGrafter"/>
</dbReference>
<dbReference type="AlphaFoldDB" id="A0A3R6VT92"/>
<dbReference type="InterPro" id="IPR036322">
    <property type="entry name" value="WD40_repeat_dom_sf"/>
</dbReference>
<dbReference type="SMART" id="SM00320">
    <property type="entry name" value="WD40"/>
    <property type="match status" value="4"/>
</dbReference>
<dbReference type="PANTHER" id="PTHR43979">
    <property type="entry name" value="PRE-MRNA-PROCESSING FACTOR 17"/>
    <property type="match status" value="1"/>
</dbReference>
<protein>
    <submittedName>
        <fullName evidence="5">Uncharacterized protein</fullName>
    </submittedName>
</protein>
<feature type="region of interest" description="Disordered" evidence="4">
    <location>
        <begin position="605"/>
        <end position="674"/>
    </location>
</feature>
<evidence type="ECO:0000256" key="3">
    <source>
        <dbReference type="PROSITE-ProRule" id="PRU00221"/>
    </source>
</evidence>
<dbReference type="PANTHER" id="PTHR43979:SF1">
    <property type="entry name" value="PRE-MRNA-PROCESSING FACTOR 17"/>
    <property type="match status" value="1"/>
</dbReference>
<keyword evidence="6" id="KW-1185">Reference proteome</keyword>
<feature type="region of interest" description="Disordered" evidence="4">
    <location>
        <begin position="695"/>
        <end position="771"/>
    </location>
</feature>
<feature type="compositionally biased region" description="Polar residues" evidence="4">
    <location>
        <begin position="756"/>
        <end position="765"/>
    </location>
</feature>
<sequence length="771" mass="83586">MDLLAAYASSDDEASSTTKVTTLAVVNSTPDVLVPLRKTELLAANAKVLTLNQPIAATSARVLGPQNPFQRHAPVQVGAGREIVTGVVERTEMEDFCFDEEYNQQQFRHAGPPQPKRPKTKACATYQKDVGSEAEHGIWAPFSKENMFWVPSDKERGTMTEAQKELLAENEAKKASRNREEEADMDFDRMIERKVAHLLPPRLAAGATAMEPKTAYLDEEEFDYQGRSWVDQYPRDLKPGEHKVYLPKKPLFQFEGHTKGVQAIELIPKYGHLCLSGSLDGTVRIWDMNNEHKCKRIYQGHKDAVRAINFAPDGKTFLTASFDRYLRLWDTETGQVKHTFTNRRVPYCIKVRDESDQFVIGDSNHMIVQFDVRSGGTMPSLHRLGDHHSTLVEIVQEYNHHLQTVNAVTFVDDNRRFVSTSDDKKILIWEWGIPVPIKYVSEPGMHSMPSTTLHPSGSYFAGQCLSNQIDVYTARDKFKLQRKKVFRGHSCSGQALDVAMDAFANLDPLGGKPSASKTPAYPYSIQQQPSQQPFGQPTPPPAYGMPVPSPQQMNLGGLGMGGGMNFGMPQAPVPSPMQGGGMFGQCGQQAPPPIMYDSIKNLLQKKPDPLGASGGADPFSCFTGGAPKPSSRTNSGHLNLDTKAPPPAGGVFDPFSGGATPASTPTSVGSQATSGGLSSAAANLSIFGDASPSTGNITTASSTPKNSALADRLRGGKRQTQEAQRANLSINSTAVSVGGTSVSIKKQLGGPLSSPAEASQPTASPDNLLGF</sequence>
<feature type="compositionally biased region" description="Polar residues" evidence="4">
    <location>
        <begin position="695"/>
        <end position="706"/>
    </location>
</feature>
<dbReference type="InterPro" id="IPR032847">
    <property type="entry name" value="PRPF17"/>
</dbReference>
<feature type="compositionally biased region" description="Polar residues" evidence="4">
    <location>
        <begin position="721"/>
        <end position="731"/>
    </location>
</feature>
<dbReference type="PROSITE" id="PS00678">
    <property type="entry name" value="WD_REPEATS_1"/>
    <property type="match status" value="1"/>
</dbReference>
<name>A0A3R6VT92_9STRA</name>
<feature type="repeat" description="WD" evidence="3">
    <location>
        <begin position="398"/>
        <end position="430"/>
    </location>
</feature>
<evidence type="ECO:0000313" key="5">
    <source>
        <dbReference type="EMBL" id="RHY26461.1"/>
    </source>
</evidence>
<reference evidence="5 6" key="1">
    <citation type="submission" date="2018-08" db="EMBL/GenBank/DDBJ databases">
        <title>Aphanomyces genome sequencing and annotation.</title>
        <authorList>
            <person name="Minardi D."/>
            <person name="Oidtmann B."/>
            <person name="Van Der Giezen M."/>
            <person name="Studholme D.J."/>
        </authorList>
    </citation>
    <scope>NUCLEOTIDE SEQUENCE [LARGE SCALE GENOMIC DNA]</scope>
    <source>
        <strain evidence="5 6">NJM0002</strain>
    </source>
</reference>
<comment type="caution">
    <text evidence="5">The sequence shown here is derived from an EMBL/GenBank/DDBJ whole genome shotgun (WGS) entry which is preliminary data.</text>
</comment>
<evidence type="ECO:0000256" key="1">
    <source>
        <dbReference type="ARBA" id="ARBA00022574"/>
    </source>
</evidence>
<dbReference type="VEuPathDB" id="FungiDB:H310_14715"/>
<dbReference type="PROSITE" id="PS50294">
    <property type="entry name" value="WD_REPEATS_REGION"/>
    <property type="match status" value="3"/>
</dbReference>